<name>A0A096W1K9_LAOST</name>
<evidence type="ECO:0000256" key="1">
    <source>
        <dbReference type="SAM" id="SignalP"/>
    </source>
</evidence>
<organism evidence="2">
    <name type="scientific">Laodelphax striatellus</name>
    <name type="common">Small brown planthopper</name>
    <name type="synonym">Delphax striatella</name>
    <dbReference type="NCBI Taxonomy" id="195883"/>
    <lineage>
        <taxon>Eukaryota</taxon>
        <taxon>Metazoa</taxon>
        <taxon>Ecdysozoa</taxon>
        <taxon>Arthropoda</taxon>
        <taxon>Hexapoda</taxon>
        <taxon>Insecta</taxon>
        <taxon>Pterygota</taxon>
        <taxon>Neoptera</taxon>
        <taxon>Paraneoptera</taxon>
        <taxon>Hemiptera</taxon>
        <taxon>Auchenorrhyncha</taxon>
        <taxon>Fulgoroidea</taxon>
        <taxon>Delphacidae</taxon>
        <taxon>Criomorphinae</taxon>
        <taxon>Laodelphax</taxon>
    </lineage>
</organism>
<dbReference type="AlphaFoldDB" id="A0A096W1K9"/>
<proteinExistence type="evidence at transcript level"/>
<accession>A0A096W1K9</accession>
<dbReference type="InterPro" id="IPR036682">
    <property type="entry name" value="OS_D_A10/PebIII_sf"/>
</dbReference>
<dbReference type="PANTHER" id="PTHR11257:SF13">
    <property type="entry name" value="GEO07322P1"/>
    <property type="match status" value="1"/>
</dbReference>
<feature type="chain" id="PRO_5001926611" evidence="1">
    <location>
        <begin position="17"/>
        <end position="148"/>
    </location>
</feature>
<sequence length="148" mass="17537">MSEVLVMILIFMLLAGREQRLQQQQQQQQQPQPQQQNVDNIEMSIYDKMFENMDVNSLLKNHRLVDSYLKCFLNEGSCTHIGHEVKMMIPEVIRSKCATCGENQMRALKAGLRLFIALRPDDWKRFLDVYDPDRTEWPHIKAFMEYDD</sequence>
<gene>
    <name evidence="2" type="primary">csp9</name>
</gene>
<dbReference type="EMBL" id="KC516762">
    <property type="protein sequence ID" value="AGZ04937.1"/>
    <property type="molecule type" value="mRNA"/>
</dbReference>
<evidence type="ECO:0000313" key="2">
    <source>
        <dbReference type="EMBL" id="AGZ04937.1"/>
    </source>
</evidence>
<dbReference type="InterPro" id="IPR005055">
    <property type="entry name" value="A10/PebIII"/>
</dbReference>
<protein>
    <submittedName>
        <fullName evidence="2">Chemosensory protein 9</fullName>
    </submittedName>
</protein>
<feature type="signal peptide" evidence="1">
    <location>
        <begin position="1"/>
        <end position="16"/>
    </location>
</feature>
<keyword evidence="1" id="KW-0732">Signal</keyword>
<dbReference type="SUPFAM" id="SSF100910">
    <property type="entry name" value="Chemosensory protein Csp2"/>
    <property type="match status" value="1"/>
</dbReference>
<reference evidence="2" key="1">
    <citation type="submission" date="2013-01" db="EMBL/GenBank/DDBJ databases">
        <title>Comparative analysis of odorant-binding protein and chemosensory protein genes in three rice planthoppers, Nilaparvata lugens (Stal), Laodelphax striatellus (Fallen) and Sogatella furcifera (Horvath).</title>
        <authorList>
            <person name="Zhou W."/>
            <person name="Qian P."/>
            <person name="Zhou X."/>
            <person name="Zhu Z."/>
        </authorList>
    </citation>
    <scope>NUCLEOTIDE SEQUENCE</scope>
</reference>
<dbReference type="Gene3D" id="1.10.2080.10">
    <property type="entry name" value="Insect odorant-binding protein A10/Ejaculatory bulb-specific protein 3"/>
    <property type="match status" value="1"/>
</dbReference>
<dbReference type="Pfam" id="PF03392">
    <property type="entry name" value="OS-D"/>
    <property type="match status" value="1"/>
</dbReference>
<dbReference type="PANTHER" id="PTHR11257">
    <property type="entry name" value="CHEMOSENSORY PROTEIN-RELATED"/>
    <property type="match status" value="1"/>
</dbReference>